<evidence type="ECO:0000256" key="4">
    <source>
        <dbReference type="ARBA" id="ARBA00023004"/>
    </source>
</evidence>
<evidence type="ECO:0000256" key="3">
    <source>
        <dbReference type="ARBA" id="ARBA00023002"/>
    </source>
</evidence>
<organism evidence="6 7">
    <name type="scientific">Aquibium pacificus</name>
    <dbReference type="NCBI Taxonomy" id="3153579"/>
    <lineage>
        <taxon>Bacteria</taxon>
        <taxon>Pseudomonadati</taxon>
        <taxon>Pseudomonadota</taxon>
        <taxon>Alphaproteobacteria</taxon>
        <taxon>Hyphomicrobiales</taxon>
        <taxon>Phyllobacteriaceae</taxon>
        <taxon>Aquibium</taxon>
    </lineage>
</organism>
<dbReference type="RefSeq" id="WP_367953753.1">
    <property type="nucleotide sequence ID" value="NZ_JBDPGJ010000002.1"/>
</dbReference>
<dbReference type="InterPro" id="IPR039650">
    <property type="entry name" value="HdrA-like"/>
</dbReference>
<dbReference type="PANTHER" id="PTHR43498:SF1">
    <property type="entry name" value="COB--COM HETERODISULFIDE REDUCTASE IRON-SULFUR SUBUNIT A"/>
    <property type="match status" value="1"/>
</dbReference>
<evidence type="ECO:0000313" key="7">
    <source>
        <dbReference type="Proteomes" id="UP001556692"/>
    </source>
</evidence>
<dbReference type="PROSITE" id="PS00837">
    <property type="entry name" value="ALADH_PNT_2"/>
    <property type="match status" value="1"/>
</dbReference>
<gene>
    <name evidence="6" type="ORF">ABGN05_09430</name>
</gene>
<evidence type="ECO:0000313" key="6">
    <source>
        <dbReference type="EMBL" id="MEX0405880.1"/>
    </source>
</evidence>
<keyword evidence="3" id="KW-0560">Oxidoreductase</keyword>
<dbReference type="InterPro" id="IPR036188">
    <property type="entry name" value="FAD/NAD-bd_sf"/>
</dbReference>
<reference evidence="6 7" key="1">
    <citation type="submission" date="2024-05" db="EMBL/GenBank/DDBJ databases">
        <authorList>
            <person name="Jiang F."/>
        </authorList>
    </citation>
    <scope>NUCLEOTIDE SEQUENCE [LARGE SCALE GENOMIC DNA]</scope>
    <source>
        <strain evidence="6 7">LZ166</strain>
    </source>
</reference>
<dbReference type="InterPro" id="IPR008143">
    <property type="entry name" value="Ala_DH/PNT_CS2"/>
</dbReference>
<keyword evidence="2" id="KW-0479">Metal-binding</keyword>
<dbReference type="Gene3D" id="3.50.50.60">
    <property type="entry name" value="FAD/NAD(P)-binding domain"/>
    <property type="match status" value="1"/>
</dbReference>
<accession>A0ABV3SHS2</accession>
<dbReference type="PANTHER" id="PTHR43498">
    <property type="entry name" value="FERREDOXIN:COB-COM HETERODISULFIDE REDUCTASE SUBUNIT A"/>
    <property type="match status" value="1"/>
</dbReference>
<proteinExistence type="predicted"/>
<keyword evidence="1" id="KW-0004">4Fe-4S</keyword>
<dbReference type="EMBL" id="JBDPGJ010000002">
    <property type="protein sequence ID" value="MEX0405880.1"/>
    <property type="molecule type" value="Genomic_DNA"/>
</dbReference>
<protein>
    <submittedName>
        <fullName evidence="6">FAD-dependent oxidoreductase</fullName>
    </submittedName>
</protein>
<keyword evidence="5" id="KW-0411">Iron-sulfur</keyword>
<dbReference type="PRINTS" id="PR00411">
    <property type="entry name" value="PNDRDTASEI"/>
</dbReference>
<evidence type="ECO:0000256" key="1">
    <source>
        <dbReference type="ARBA" id="ARBA00022485"/>
    </source>
</evidence>
<comment type="caution">
    <text evidence="6">The sequence shown here is derived from an EMBL/GenBank/DDBJ whole genome shotgun (WGS) entry which is preliminary data.</text>
</comment>
<name>A0ABV3SHS2_9HYPH</name>
<dbReference type="Pfam" id="PF12831">
    <property type="entry name" value="FAD_oxidored"/>
    <property type="match status" value="2"/>
</dbReference>
<keyword evidence="7" id="KW-1185">Reference proteome</keyword>
<sequence>MGSMEPEGGRLFFQAETFETQRQERRRLSSRVIDEPAQPVAVHTECDVLVVGGGPAGTAAAVAAARLGADVVLMERYNHLGGLSTGGLVIWIDRMTDWSGRHVIRGFAEEALSRLTRDMIAGPDRADWGSHDPEKVAYWALRTAAYHDTVTHSPTLDPEWLKAESLAMVLEAGVHPIFHAWGARPVMEGNRVAGCIFESKEGRRAVLARATVDATGDGDLYARAGSGFDTEVDQRDIHGCMNTAWMLAGVDMDAFLRFRAETPEQYSQFMARGREAMRFFERPVVSWRNDVAVFMGPRLSGYSALKVEDLSEVEIKSHQLMIRHLAFYREHAPGFSDAYLMVSAPQLGVRHGRRLVGRGKLTREMWDGRTAPDEIGVSPPLSPKFANISVPYFSIVPADIGGLLAPGRHLSCDATSHSFMREIPQCWLTGHAAGIAAAIAANRGIEPAEVPISELRRNLAAQGAYLSPTRAMAEA</sequence>
<dbReference type="Proteomes" id="UP001556692">
    <property type="component" value="Unassembled WGS sequence"/>
</dbReference>
<evidence type="ECO:0000256" key="2">
    <source>
        <dbReference type="ARBA" id="ARBA00022723"/>
    </source>
</evidence>
<keyword evidence="4" id="KW-0408">Iron</keyword>
<evidence type="ECO:0000256" key="5">
    <source>
        <dbReference type="ARBA" id="ARBA00023014"/>
    </source>
</evidence>
<dbReference type="SUPFAM" id="SSF51905">
    <property type="entry name" value="FAD/NAD(P)-binding domain"/>
    <property type="match status" value="1"/>
</dbReference>